<gene>
    <name evidence="1" type="ORF">KK1_029004</name>
</gene>
<accession>A0A151S386</accession>
<evidence type="ECO:0000313" key="2">
    <source>
        <dbReference type="Proteomes" id="UP000075243"/>
    </source>
</evidence>
<name>A0A151S386_CAJCA</name>
<dbReference type="Gramene" id="C.cajan_27780.t">
    <property type="protein sequence ID" value="C.cajan_27780.t.cds1"/>
    <property type="gene ID" value="C.cajan_27780"/>
</dbReference>
<sequence>MLVSLEALAMAGASNVQYAMDIEEWESRDSEQNPPPHLLAEEYYNEEYVVTFRNNHQEKLDRTKERKKPKCKSSIKTRMRALVRSCMFMSDICRRGSRPNR</sequence>
<evidence type="ECO:0000313" key="1">
    <source>
        <dbReference type="EMBL" id="KYP49266.1"/>
    </source>
</evidence>
<dbReference type="AlphaFoldDB" id="A0A151S386"/>
<dbReference type="EMBL" id="KQ483480">
    <property type="protein sequence ID" value="KYP49266.1"/>
    <property type="molecule type" value="Genomic_DNA"/>
</dbReference>
<protein>
    <submittedName>
        <fullName evidence="1">Uncharacterized protein</fullName>
    </submittedName>
</protein>
<dbReference type="Proteomes" id="UP000075243">
    <property type="component" value="Unassembled WGS sequence"/>
</dbReference>
<dbReference type="OMA" id="VIMSDIC"/>
<organism evidence="1 2">
    <name type="scientific">Cajanus cajan</name>
    <name type="common">Pigeon pea</name>
    <name type="synonym">Cajanus indicus</name>
    <dbReference type="NCBI Taxonomy" id="3821"/>
    <lineage>
        <taxon>Eukaryota</taxon>
        <taxon>Viridiplantae</taxon>
        <taxon>Streptophyta</taxon>
        <taxon>Embryophyta</taxon>
        <taxon>Tracheophyta</taxon>
        <taxon>Spermatophyta</taxon>
        <taxon>Magnoliopsida</taxon>
        <taxon>eudicotyledons</taxon>
        <taxon>Gunneridae</taxon>
        <taxon>Pentapetalae</taxon>
        <taxon>rosids</taxon>
        <taxon>fabids</taxon>
        <taxon>Fabales</taxon>
        <taxon>Fabaceae</taxon>
        <taxon>Papilionoideae</taxon>
        <taxon>50 kb inversion clade</taxon>
        <taxon>NPAAA clade</taxon>
        <taxon>indigoferoid/millettioid clade</taxon>
        <taxon>Phaseoleae</taxon>
        <taxon>Cajanus</taxon>
    </lineage>
</organism>
<keyword evidence="2" id="KW-1185">Reference proteome</keyword>
<proteinExistence type="predicted"/>
<reference evidence="1" key="1">
    <citation type="journal article" date="2012" name="Nat. Biotechnol.">
        <title>Draft genome sequence of pigeonpea (Cajanus cajan), an orphan legume crop of resource-poor farmers.</title>
        <authorList>
            <person name="Varshney R.K."/>
            <person name="Chen W."/>
            <person name="Li Y."/>
            <person name="Bharti A.K."/>
            <person name="Saxena R.K."/>
            <person name="Schlueter J.A."/>
            <person name="Donoghue M.T."/>
            <person name="Azam S."/>
            <person name="Fan G."/>
            <person name="Whaley A.M."/>
            <person name="Farmer A.D."/>
            <person name="Sheridan J."/>
            <person name="Iwata A."/>
            <person name="Tuteja R."/>
            <person name="Penmetsa R.V."/>
            <person name="Wu W."/>
            <person name="Upadhyaya H.D."/>
            <person name="Yang S.P."/>
            <person name="Shah T."/>
            <person name="Saxena K.B."/>
            <person name="Michael T."/>
            <person name="McCombie W.R."/>
            <person name="Yang B."/>
            <person name="Zhang G."/>
            <person name="Yang H."/>
            <person name="Wang J."/>
            <person name="Spillane C."/>
            <person name="Cook D.R."/>
            <person name="May G.D."/>
            <person name="Xu X."/>
            <person name="Jackson S.A."/>
        </authorList>
    </citation>
    <scope>NUCLEOTIDE SEQUENCE [LARGE SCALE GENOMIC DNA]</scope>
</reference>